<proteinExistence type="predicted"/>
<protein>
    <submittedName>
        <fullName evidence="1">Uncharacterized protein</fullName>
    </submittedName>
</protein>
<organism evidence="1">
    <name type="scientific">Anguilla anguilla</name>
    <name type="common">European freshwater eel</name>
    <name type="synonym">Muraena anguilla</name>
    <dbReference type="NCBI Taxonomy" id="7936"/>
    <lineage>
        <taxon>Eukaryota</taxon>
        <taxon>Metazoa</taxon>
        <taxon>Chordata</taxon>
        <taxon>Craniata</taxon>
        <taxon>Vertebrata</taxon>
        <taxon>Euteleostomi</taxon>
        <taxon>Actinopterygii</taxon>
        <taxon>Neopterygii</taxon>
        <taxon>Teleostei</taxon>
        <taxon>Anguilliformes</taxon>
        <taxon>Anguillidae</taxon>
        <taxon>Anguilla</taxon>
    </lineage>
</organism>
<dbReference type="AlphaFoldDB" id="A0A0E9T5T6"/>
<name>A0A0E9T5T6_ANGAN</name>
<evidence type="ECO:0000313" key="1">
    <source>
        <dbReference type="EMBL" id="JAH48742.1"/>
    </source>
</evidence>
<sequence>MSSRVPFKHLSSAVLWNPVTGQWCFSSWLVETRSYASTKTFNSSCKPRKHLSGIPHQIDF</sequence>
<reference evidence="1" key="1">
    <citation type="submission" date="2014-11" db="EMBL/GenBank/DDBJ databases">
        <authorList>
            <person name="Amaro Gonzalez C."/>
        </authorList>
    </citation>
    <scope>NUCLEOTIDE SEQUENCE</scope>
</reference>
<dbReference type="EMBL" id="GBXM01059835">
    <property type="protein sequence ID" value="JAH48742.1"/>
    <property type="molecule type" value="Transcribed_RNA"/>
</dbReference>
<accession>A0A0E9T5T6</accession>
<reference evidence="1" key="2">
    <citation type="journal article" date="2015" name="Fish Shellfish Immunol.">
        <title>Early steps in the European eel (Anguilla anguilla)-Vibrio vulnificus interaction in the gills: Role of the RtxA13 toxin.</title>
        <authorList>
            <person name="Callol A."/>
            <person name="Pajuelo D."/>
            <person name="Ebbesson L."/>
            <person name="Teles M."/>
            <person name="MacKenzie S."/>
            <person name="Amaro C."/>
        </authorList>
    </citation>
    <scope>NUCLEOTIDE SEQUENCE</scope>
</reference>